<dbReference type="Pfam" id="PF13360">
    <property type="entry name" value="PQQ_2"/>
    <property type="match status" value="1"/>
</dbReference>
<dbReference type="STRING" id="1121022.GCA_000376105_04220"/>
<protein>
    <recommendedName>
        <fullName evidence="1">Pyrrolo-quinoline quinone repeat domain-containing protein</fullName>
    </recommendedName>
</protein>
<comment type="caution">
    <text evidence="2">The sequence shown here is derived from an EMBL/GenBank/DDBJ whole genome shotgun (WGS) entry which is preliminary data.</text>
</comment>
<dbReference type="EMBL" id="AWGB01000073">
    <property type="protein sequence ID" value="ESQ82814.1"/>
    <property type="molecule type" value="Genomic_DNA"/>
</dbReference>
<dbReference type="Gene3D" id="2.40.10.480">
    <property type="match status" value="1"/>
</dbReference>
<proteinExistence type="predicted"/>
<evidence type="ECO:0000259" key="1">
    <source>
        <dbReference type="Pfam" id="PF13360"/>
    </source>
</evidence>
<keyword evidence="3" id="KW-1185">Reference proteome</keyword>
<gene>
    <name evidence="2" type="ORF">ABENE_20710</name>
</gene>
<reference evidence="2 3" key="1">
    <citation type="journal article" date="2014" name="Nature">
        <title>Sequential evolution of bacterial morphology by co-option of a developmental regulator.</title>
        <authorList>
            <person name="Jiang C."/>
            <person name="Brown P.J."/>
            <person name="Ducret A."/>
            <person name="Brun Y.V."/>
        </authorList>
    </citation>
    <scope>NUCLEOTIDE SEQUENCE [LARGE SCALE GENOMIC DNA]</scope>
    <source>
        <strain evidence="2 3">DSM 16100</strain>
    </source>
</reference>
<feature type="domain" description="Pyrrolo-quinoline quinone repeat" evidence="1">
    <location>
        <begin position="59"/>
        <end position="247"/>
    </location>
</feature>
<dbReference type="SMART" id="SM00564">
    <property type="entry name" value="PQQ"/>
    <property type="match status" value="4"/>
</dbReference>
<dbReference type="AlphaFoldDB" id="V4P6S0"/>
<sequence length="398" mass="42148">MQGNSAHTGYVAATYNTSQFAHLWDWQRPASGKSTNYINPIATGDGRVYITNDDYNGQGTLFALKSADGTKAWQDDFGSTVNVSAPAYGNGFVYVQVAPDLNHVSLYALNASTGAIAWQTPLYSSNTTDLATPVVDGNVVFLGMGISVNTVFAFNAANGALLWQAAPSSAQYIRGAETPAVDSSKVYFYNGRGLDVFARSTGAQVSTRADNMNFSQPGPYYGAPILQPNGDVILFHGTTDATTYSGRRLNATYETRELMNYFLGTGTPNSSGWEDATQHFSVTPAVANGVVYTAINNYSFVGGITITPGGLLAKGAKDDLPLWSWTGASGGLFYNNVIATNNLVFLSSATQTFAIDITSHAAVWSYPKGGHLALGNNILYIGTGGDQSDGGLTAIRLN</sequence>
<dbReference type="PANTHER" id="PTHR34512">
    <property type="entry name" value="CELL SURFACE PROTEIN"/>
    <property type="match status" value="1"/>
</dbReference>
<dbReference type="Gene3D" id="2.130.10.10">
    <property type="entry name" value="YVTN repeat-like/Quinoprotein amine dehydrogenase"/>
    <property type="match status" value="1"/>
</dbReference>
<evidence type="ECO:0000313" key="2">
    <source>
        <dbReference type="EMBL" id="ESQ82814.1"/>
    </source>
</evidence>
<dbReference type="Proteomes" id="UP000017837">
    <property type="component" value="Unassembled WGS sequence"/>
</dbReference>
<dbReference type="PATRIC" id="fig|1121022.4.peg.4241"/>
<evidence type="ECO:0000313" key="3">
    <source>
        <dbReference type="Proteomes" id="UP000017837"/>
    </source>
</evidence>
<dbReference type="InterPro" id="IPR018391">
    <property type="entry name" value="PQQ_b-propeller_rpt"/>
</dbReference>
<dbReference type="PANTHER" id="PTHR34512:SF30">
    <property type="entry name" value="OUTER MEMBRANE PROTEIN ASSEMBLY FACTOR BAMB"/>
    <property type="match status" value="1"/>
</dbReference>
<name>V4P6S0_9CAUL</name>
<organism evidence="2 3">
    <name type="scientific">Asticcacaulis benevestitus DSM 16100 = ATCC BAA-896</name>
    <dbReference type="NCBI Taxonomy" id="1121022"/>
    <lineage>
        <taxon>Bacteria</taxon>
        <taxon>Pseudomonadati</taxon>
        <taxon>Pseudomonadota</taxon>
        <taxon>Alphaproteobacteria</taxon>
        <taxon>Caulobacterales</taxon>
        <taxon>Caulobacteraceae</taxon>
        <taxon>Asticcacaulis</taxon>
    </lineage>
</organism>
<dbReference type="eggNOG" id="COG1520">
    <property type="taxonomic scope" value="Bacteria"/>
</dbReference>
<dbReference type="InterPro" id="IPR011047">
    <property type="entry name" value="Quinoprotein_ADH-like_sf"/>
</dbReference>
<dbReference type="SUPFAM" id="SSF50998">
    <property type="entry name" value="Quinoprotein alcohol dehydrogenase-like"/>
    <property type="match status" value="1"/>
</dbReference>
<dbReference type="InterPro" id="IPR015943">
    <property type="entry name" value="WD40/YVTN_repeat-like_dom_sf"/>
</dbReference>
<dbReference type="Gene3D" id="2.40.128.630">
    <property type="match status" value="1"/>
</dbReference>
<accession>V4P6S0</accession>
<dbReference type="InterPro" id="IPR002372">
    <property type="entry name" value="PQQ_rpt_dom"/>
</dbReference>